<feature type="domain" description="GspL cytoplasmic actin-ATPase-like" evidence="2">
    <location>
        <begin position="44"/>
        <end position="139"/>
    </location>
</feature>
<accession>A0A935K5E3</accession>
<evidence type="ECO:0000313" key="4">
    <source>
        <dbReference type="Proteomes" id="UP000739411"/>
    </source>
</evidence>
<keyword evidence="1" id="KW-1133">Transmembrane helix</keyword>
<dbReference type="SUPFAM" id="SSF53067">
    <property type="entry name" value="Actin-like ATPase domain"/>
    <property type="match status" value="1"/>
</dbReference>
<reference evidence="3 4" key="1">
    <citation type="submission" date="2020-10" db="EMBL/GenBank/DDBJ databases">
        <title>Connecting structure to function with the recovery of over 1000 high-quality activated sludge metagenome-assembled genomes encoding full-length rRNA genes using long-read sequencing.</title>
        <authorList>
            <person name="Singleton C.M."/>
            <person name="Petriglieri F."/>
            <person name="Kristensen J.M."/>
            <person name="Kirkegaard R.H."/>
            <person name="Michaelsen T.Y."/>
            <person name="Andersen M.H."/>
            <person name="Karst S.M."/>
            <person name="Dueholm M.S."/>
            <person name="Nielsen P.H."/>
            <person name="Albertsen M."/>
        </authorList>
    </citation>
    <scope>NUCLEOTIDE SEQUENCE [LARGE SCALE GENOMIC DNA]</scope>
    <source>
        <strain evidence="3">EsbW_18-Q3-R4-48_BATAC.463</strain>
    </source>
</reference>
<organism evidence="3 4">
    <name type="scientific">Candidatus Dechloromonas phosphorivorans</name>
    <dbReference type="NCBI Taxonomy" id="2899244"/>
    <lineage>
        <taxon>Bacteria</taxon>
        <taxon>Pseudomonadati</taxon>
        <taxon>Pseudomonadota</taxon>
        <taxon>Betaproteobacteria</taxon>
        <taxon>Rhodocyclales</taxon>
        <taxon>Azonexaceae</taxon>
        <taxon>Dechloromonas</taxon>
    </lineage>
</organism>
<dbReference type="InterPro" id="IPR024230">
    <property type="entry name" value="GspL_cyto_dom"/>
</dbReference>
<keyword evidence="1" id="KW-0472">Membrane</keyword>
<dbReference type="NCBIfam" id="TIGR01709">
    <property type="entry name" value="typeII_sec_gspL"/>
    <property type="match status" value="1"/>
</dbReference>
<dbReference type="GO" id="GO:0009276">
    <property type="term" value="C:Gram-negative-bacterium-type cell wall"/>
    <property type="evidence" value="ECO:0007669"/>
    <property type="project" value="InterPro"/>
</dbReference>
<keyword evidence="1" id="KW-0812">Transmembrane</keyword>
<gene>
    <name evidence="3" type="ORF">IPJ38_19495</name>
</gene>
<sequence>MKLPVLLLPPLRNINSSDARQLAALPVWNLTVSGMQASTLDAWRGRNVELWLDSADVLLLRRKLPKLPIKRLRQALPNAIEDIVAGDVANLHCTVGPDSTDGQRWIAAVPHPALDSLLKALNTLSINVERVGTPALALLDQPTGVAAWINPASSDELRWAMRIGNDLLGGDAALADALGVACPSVPQIALPDRLNWNLIDDLNIDLPRQRSDRFNRAQSWLQPLQAMLGWLFLPFLIYLLGLGIDTARLALEKRQLAAVPSAIYVPLNPGQPVMMDARLLLRHQLDQLNGQADPGSNPRQLLPLIDAAAQLRKQLPGQPVPAAGEFANGQLILRYAVAPTTQPAKLGHFEITWRSNGREAVISAQEGS</sequence>
<comment type="caution">
    <text evidence="3">The sequence shown here is derived from an EMBL/GenBank/DDBJ whole genome shotgun (WGS) entry which is preliminary data.</text>
</comment>
<evidence type="ECO:0000256" key="1">
    <source>
        <dbReference type="SAM" id="Phobius"/>
    </source>
</evidence>
<evidence type="ECO:0000313" key="3">
    <source>
        <dbReference type="EMBL" id="MBK7416954.1"/>
    </source>
</evidence>
<feature type="transmembrane region" description="Helical" evidence="1">
    <location>
        <begin position="224"/>
        <end position="244"/>
    </location>
</feature>
<dbReference type="GO" id="GO:0015628">
    <property type="term" value="P:protein secretion by the type II secretion system"/>
    <property type="evidence" value="ECO:0007669"/>
    <property type="project" value="InterPro"/>
</dbReference>
<dbReference type="Gene3D" id="3.30.420.380">
    <property type="match status" value="1"/>
</dbReference>
<dbReference type="Pfam" id="PF05134">
    <property type="entry name" value="T2SSL"/>
    <property type="match status" value="1"/>
</dbReference>
<name>A0A935K5E3_9RHOO</name>
<dbReference type="EMBL" id="JADJMS010000047">
    <property type="protein sequence ID" value="MBK7416954.1"/>
    <property type="molecule type" value="Genomic_DNA"/>
</dbReference>
<evidence type="ECO:0000259" key="2">
    <source>
        <dbReference type="Pfam" id="PF05134"/>
    </source>
</evidence>
<protein>
    <recommendedName>
        <fullName evidence="2">GspL cytoplasmic actin-ATPase-like domain-containing protein</fullName>
    </recommendedName>
</protein>
<dbReference type="Proteomes" id="UP000739411">
    <property type="component" value="Unassembled WGS sequence"/>
</dbReference>
<dbReference type="InterPro" id="IPR043129">
    <property type="entry name" value="ATPase_NBD"/>
</dbReference>
<dbReference type="AlphaFoldDB" id="A0A935K5E3"/>
<proteinExistence type="predicted"/>
<dbReference type="GO" id="GO:0015627">
    <property type="term" value="C:type II protein secretion system complex"/>
    <property type="evidence" value="ECO:0007669"/>
    <property type="project" value="InterPro"/>
</dbReference>
<dbReference type="InterPro" id="IPR007812">
    <property type="entry name" value="T2SS_protein-GspL"/>
</dbReference>